<name>A0AB37AQE7_9BURK</name>
<dbReference type="EMBL" id="PVFR01000059">
    <property type="protein sequence ID" value="PRE45181.1"/>
    <property type="molecule type" value="Genomic_DNA"/>
</dbReference>
<dbReference type="AlphaFoldDB" id="A0AB37AQE7"/>
<sequence length="298" mass="33939">MRELVGEKEQRDIEKLIVKILRDLGNPEPPLSLDAVRALLTLDLKYYSSTDVSPLAEFAHRIKVAGKQLVARPSLILEAVQKAKLSGLWLPDNRRIFIDKEQPRLKHRWIEAHEIAHSFIPWHREFLLGDDELTLDPTCQETIEAEANFGAGRLIFLGDQFASEARDLGPTFSSIQTIQRRYKNTLTSTFWRFVEDRDPQAICFGLISQHPRYPDIGRGPNGESVQRFIVSHGFKMRFSNVSADDVYALVAQNTLWNRKGPVVEGRIRMIDANSQPLDFILDGFCNSYQVLTYGTAVS</sequence>
<comment type="caution">
    <text evidence="1">The sequence shown here is derived from an EMBL/GenBank/DDBJ whole genome shotgun (WGS) entry which is preliminary data.</text>
</comment>
<evidence type="ECO:0000313" key="1">
    <source>
        <dbReference type="EMBL" id="PRE45181.1"/>
    </source>
</evidence>
<protein>
    <recommendedName>
        <fullName evidence="3">ImmA/IrrE family metallo-endopeptidase</fullName>
    </recommendedName>
</protein>
<reference evidence="1 2" key="1">
    <citation type="submission" date="2018-03" db="EMBL/GenBank/DDBJ databases">
        <authorList>
            <person name="Nguyen K."/>
            <person name="Fouts D."/>
            <person name="Sutton G."/>
        </authorList>
    </citation>
    <scope>NUCLEOTIDE SEQUENCE [LARGE SCALE GENOMIC DNA]</scope>
    <source>
        <strain evidence="1 2">AU14328</strain>
    </source>
</reference>
<dbReference type="Gene3D" id="1.10.10.2910">
    <property type="match status" value="1"/>
</dbReference>
<dbReference type="RefSeq" id="WP_105777681.1">
    <property type="nucleotide sequence ID" value="NZ_PVFQ01000051.1"/>
</dbReference>
<dbReference type="Proteomes" id="UP000237811">
    <property type="component" value="Unassembled WGS sequence"/>
</dbReference>
<evidence type="ECO:0000313" key="2">
    <source>
        <dbReference type="Proteomes" id="UP000237811"/>
    </source>
</evidence>
<accession>A0AB37AQE7</accession>
<evidence type="ECO:0008006" key="3">
    <source>
        <dbReference type="Google" id="ProtNLM"/>
    </source>
</evidence>
<gene>
    <name evidence="1" type="ORF">C6P99_19950</name>
</gene>
<proteinExistence type="predicted"/>
<organism evidence="1 2">
    <name type="scientific">Burkholderia multivorans</name>
    <dbReference type="NCBI Taxonomy" id="87883"/>
    <lineage>
        <taxon>Bacteria</taxon>
        <taxon>Pseudomonadati</taxon>
        <taxon>Pseudomonadota</taxon>
        <taxon>Betaproteobacteria</taxon>
        <taxon>Burkholderiales</taxon>
        <taxon>Burkholderiaceae</taxon>
        <taxon>Burkholderia</taxon>
        <taxon>Burkholderia cepacia complex</taxon>
    </lineage>
</organism>